<keyword evidence="2" id="KW-1185">Reference proteome</keyword>
<protein>
    <submittedName>
        <fullName evidence="1">Uncharacterized protein</fullName>
    </submittedName>
</protein>
<dbReference type="Proteomes" id="UP000199024">
    <property type="component" value="Unassembled WGS sequence"/>
</dbReference>
<accession>A0A1I6LD49</accession>
<organism evidence="1 2">
    <name type="scientific">Granulicella pectinivorans</name>
    <dbReference type="NCBI Taxonomy" id="474950"/>
    <lineage>
        <taxon>Bacteria</taxon>
        <taxon>Pseudomonadati</taxon>
        <taxon>Acidobacteriota</taxon>
        <taxon>Terriglobia</taxon>
        <taxon>Terriglobales</taxon>
        <taxon>Acidobacteriaceae</taxon>
        <taxon>Granulicella</taxon>
    </lineage>
</organism>
<dbReference type="AlphaFoldDB" id="A0A1I6LD49"/>
<evidence type="ECO:0000313" key="2">
    <source>
        <dbReference type="Proteomes" id="UP000199024"/>
    </source>
</evidence>
<proteinExistence type="predicted"/>
<reference evidence="1 2" key="1">
    <citation type="submission" date="2016-10" db="EMBL/GenBank/DDBJ databases">
        <authorList>
            <person name="de Groot N.N."/>
        </authorList>
    </citation>
    <scope>NUCLEOTIDE SEQUENCE [LARGE SCALE GENOMIC DNA]</scope>
    <source>
        <strain evidence="1 2">DSM 21001</strain>
    </source>
</reference>
<evidence type="ECO:0000313" key="1">
    <source>
        <dbReference type="EMBL" id="SFS01422.1"/>
    </source>
</evidence>
<gene>
    <name evidence="1" type="ORF">SAMN05421771_0576</name>
</gene>
<name>A0A1I6LD49_9BACT</name>
<dbReference type="EMBL" id="FOZL01000001">
    <property type="protein sequence ID" value="SFS01422.1"/>
    <property type="molecule type" value="Genomic_DNA"/>
</dbReference>
<sequence>MWCVPVIALLNNARATDRIFTQGYGLICHVFGYIQCDAFEATRGIAREDGRYDMTVRLNGVKERNIAVYAGSSEPLHDLVLAFSFHGKGYVSLLDTEPGSNGQSAIAAMRWKDVSPGRTWQIEPNVVGVRTSA</sequence>